<dbReference type="PROSITE" id="PS00108">
    <property type="entry name" value="PROTEIN_KINASE_ST"/>
    <property type="match status" value="1"/>
</dbReference>
<dbReference type="InterPro" id="IPR000719">
    <property type="entry name" value="Prot_kinase_dom"/>
</dbReference>
<gene>
    <name evidence="3" type="ORF">KFL_000180210</name>
</gene>
<dbReference type="Pfam" id="PF00069">
    <property type="entry name" value="Pkinase"/>
    <property type="match status" value="1"/>
</dbReference>
<sequence>MAEAHLVKSCSLGQAASCHVAPHIKNSTVRNARFSPKISRSNAAQAAGSRHHRTHIPLQTSSFTSSSNHILNPKSRCKETSPRRSGRRGARCALELLDSLHEIGTHVGQLPQVIEGLASAGTLPGVPAELLQTGANAIREFQALPQEQQYKLAGGAGGGWLYLTARPGVFAGAVDAYLFAPLQFALDVALGRRRYKRTDFVLGNRIGEGSFGTVYEGALVGDKIDTDDDLGSRGVRLNELEKGRFKKVVLKKVKIGVEGAEECGEMEEWFNRRMQRYAPGMCAEYLGSFIADKTKGQFSKGGRWLVWNYQSDASLLDYMKDRDFPYNLERPLFGKKLTKYDSVRRQSLVIKKVARQMFLGLRKLHKTGIVHRDIKPANYIITDRGRVKLIDFGAATDLRVGKNYTPNRGILDPDYCPPEQYVLPETTPAAPSAPLAALASPFLWRLSHPDLFDTYSAGIVMLQMAIPTLRTDLGLGSFKKELESVGHDLRKWRETTRLRADFSVLDQDGGQGWDLVCKLVCPRGPLFKGRLSAPEALRHPYFILGSDQLATISARLSRSKD</sequence>
<accession>A0A1Y1HSE4</accession>
<evidence type="ECO:0000313" key="3">
    <source>
        <dbReference type="EMBL" id="GAQ78738.1"/>
    </source>
</evidence>
<dbReference type="SMART" id="SM00220">
    <property type="entry name" value="S_TKc"/>
    <property type="match status" value="1"/>
</dbReference>
<dbReference type="STRING" id="105231.A0A1Y1HSE4"/>
<dbReference type="InterPro" id="IPR008271">
    <property type="entry name" value="Ser/Thr_kinase_AS"/>
</dbReference>
<proteinExistence type="predicted"/>
<dbReference type="SUPFAM" id="SSF56112">
    <property type="entry name" value="Protein kinase-like (PK-like)"/>
    <property type="match status" value="1"/>
</dbReference>
<dbReference type="Proteomes" id="UP000054558">
    <property type="component" value="Unassembled WGS sequence"/>
</dbReference>
<evidence type="ECO:0000256" key="1">
    <source>
        <dbReference type="SAM" id="MobiDB-lite"/>
    </source>
</evidence>
<feature type="region of interest" description="Disordered" evidence="1">
    <location>
        <begin position="59"/>
        <end position="85"/>
    </location>
</feature>
<dbReference type="OMA" id="FTKGEKW"/>
<dbReference type="PANTHER" id="PTHR46699:SF1">
    <property type="entry name" value="SERINE_THREONINE-PROTEIN KINASE STN8, CHLOROPLASTIC"/>
    <property type="match status" value="1"/>
</dbReference>
<evidence type="ECO:0000259" key="2">
    <source>
        <dbReference type="PROSITE" id="PS50011"/>
    </source>
</evidence>
<dbReference type="PANTHER" id="PTHR46699">
    <property type="entry name" value="SERINE/THREONINE-PROTEIN KINASE STN8, CHLOROPLASTIC-RELATED"/>
    <property type="match status" value="1"/>
</dbReference>
<dbReference type="OrthoDB" id="10252171at2759"/>
<dbReference type="AlphaFoldDB" id="A0A1Y1HSE4"/>
<dbReference type="PROSITE" id="PS50011">
    <property type="entry name" value="PROTEIN_KINASE_DOM"/>
    <property type="match status" value="1"/>
</dbReference>
<dbReference type="EMBL" id="DF236967">
    <property type="protein sequence ID" value="GAQ78738.1"/>
    <property type="molecule type" value="Genomic_DNA"/>
</dbReference>
<reference evidence="3 4" key="1">
    <citation type="journal article" date="2014" name="Nat. Commun.">
        <title>Klebsormidium flaccidum genome reveals primary factors for plant terrestrial adaptation.</title>
        <authorList>
            <person name="Hori K."/>
            <person name="Maruyama F."/>
            <person name="Fujisawa T."/>
            <person name="Togashi T."/>
            <person name="Yamamoto N."/>
            <person name="Seo M."/>
            <person name="Sato S."/>
            <person name="Yamada T."/>
            <person name="Mori H."/>
            <person name="Tajima N."/>
            <person name="Moriyama T."/>
            <person name="Ikeuchi M."/>
            <person name="Watanabe M."/>
            <person name="Wada H."/>
            <person name="Kobayashi K."/>
            <person name="Saito M."/>
            <person name="Masuda T."/>
            <person name="Sasaki-Sekimoto Y."/>
            <person name="Mashiguchi K."/>
            <person name="Awai K."/>
            <person name="Shimojima M."/>
            <person name="Masuda S."/>
            <person name="Iwai M."/>
            <person name="Nobusawa T."/>
            <person name="Narise T."/>
            <person name="Kondo S."/>
            <person name="Saito H."/>
            <person name="Sato R."/>
            <person name="Murakawa M."/>
            <person name="Ihara Y."/>
            <person name="Oshima-Yamada Y."/>
            <person name="Ohtaka K."/>
            <person name="Satoh M."/>
            <person name="Sonobe K."/>
            <person name="Ishii M."/>
            <person name="Ohtani R."/>
            <person name="Kanamori-Sato M."/>
            <person name="Honoki R."/>
            <person name="Miyazaki D."/>
            <person name="Mochizuki H."/>
            <person name="Umetsu J."/>
            <person name="Higashi K."/>
            <person name="Shibata D."/>
            <person name="Kamiya Y."/>
            <person name="Sato N."/>
            <person name="Nakamura Y."/>
            <person name="Tabata S."/>
            <person name="Ida S."/>
            <person name="Kurokawa K."/>
            <person name="Ohta H."/>
        </authorList>
    </citation>
    <scope>NUCLEOTIDE SEQUENCE [LARGE SCALE GENOMIC DNA]</scope>
    <source>
        <strain evidence="3 4">NIES-2285</strain>
    </source>
</reference>
<protein>
    <recommendedName>
        <fullName evidence="2">Protein kinase domain-containing protein</fullName>
    </recommendedName>
</protein>
<feature type="domain" description="Protein kinase" evidence="2">
    <location>
        <begin position="200"/>
        <end position="542"/>
    </location>
</feature>
<dbReference type="InterPro" id="IPR011009">
    <property type="entry name" value="Kinase-like_dom_sf"/>
</dbReference>
<dbReference type="Gene3D" id="1.10.510.10">
    <property type="entry name" value="Transferase(Phosphotransferase) domain 1"/>
    <property type="match status" value="1"/>
</dbReference>
<evidence type="ECO:0000313" key="4">
    <source>
        <dbReference type="Proteomes" id="UP000054558"/>
    </source>
</evidence>
<feature type="compositionally biased region" description="Polar residues" evidence="1">
    <location>
        <begin position="59"/>
        <end position="70"/>
    </location>
</feature>
<organism evidence="3 4">
    <name type="scientific">Klebsormidium nitens</name>
    <name type="common">Green alga</name>
    <name type="synonym">Ulothrix nitens</name>
    <dbReference type="NCBI Taxonomy" id="105231"/>
    <lineage>
        <taxon>Eukaryota</taxon>
        <taxon>Viridiplantae</taxon>
        <taxon>Streptophyta</taxon>
        <taxon>Klebsormidiophyceae</taxon>
        <taxon>Klebsormidiales</taxon>
        <taxon>Klebsormidiaceae</taxon>
        <taxon>Klebsormidium</taxon>
    </lineage>
</organism>
<name>A0A1Y1HSE4_KLENI</name>
<dbReference type="Gene3D" id="3.30.200.20">
    <property type="entry name" value="Phosphorylase Kinase, domain 1"/>
    <property type="match status" value="1"/>
</dbReference>
<dbReference type="GO" id="GO:0005524">
    <property type="term" value="F:ATP binding"/>
    <property type="evidence" value="ECO:0007669"/>
    <property type="project" value="InterPro"/>
</dbReference>
<keyword evidence="4" id="KW-1185">Reference proteome</keyword>
<dbReference type="GO" id="GO:0004672">
    <property type="term" value="F:protein kinase activity"/>
    <property type="evidence" value="ECO:0007669"/>
    <property type="project" value="InterPro"/>
</dbReference>